<dbReference type="PIRSF" id="PIRSF034586">
    <property type="entry name" value="Vir_effector_SfrC"/>
    <property type="match status" value="1"/>
</dbReference>
<evidence type="ECO:0000313" key="2">
    <source>
        <dbReference type="Proteomes" id="UP000562254"/>
    </source>
</evidence>
<dbReference type="AlphaFoldDB" id="A0A840YBH4"/>
<reference evidence="1 2" key="1">
    <citation type="submission" date="2020-08" db="EMBL/GenBank/DDBJ databases">
        <title>Genomic Encyclopedia of Type Strains, Phase IV (KMG-IV): sequencing the most valuable type-strain genomes for metagenomic binning, comparative biology and taxonomic classification.</title>
        <authorList>
            <person name="Goeker M."/>
        </authorList>
    </citation>
    <scope>NUCLEOTIDE SEQUENCE [LARGE SCALE GENOMIC DNA]</scope>
    <source>
        <strain evidence="1 2">DSM 25895</strain>
    </source>
</reference>
<dbReference type="Proteomes" id="UP000562254">
    <property type="component" value="Unassembled WGS sequence"/>
</dbReference>
<accession>A0A840YBH4</accession>
<dbReference type="EMBL" id="JACIJE010000010">
    <property type="protein sequence ID" value="MBB5691234.1"/>
    <property type="molecule type" value="Genomic_DNA"/>
</dbReference>
<dbReference type="InterPro" id="IPR017030">
    <property type="entry name" value="Vir_effector_SfrC"/>
</dbReference>
<gene>
    <name evidence="1" type="ORF">FHS88_003386</name>
</gene>
<keyword evidence="2" id="KW-1185">Reference proteome</keyword>
<dbReference type="Pfam" id="PF10139">
    <property type="entry name" value="Virul_Fac"/>
    <property type="match status" value="1"/>
</dbReference>
<sequence length="865" mass="94754">MRLDASTDAALAAAARGTAEAAMEATAWLADNRATVREEAQAIARDFRKFARRARKLEAAAERPMCVAVFGPSQSGKSYLISALARRGQEPVTAMFDGVALDFVRDINPEGGQEATGLVTRFTLRPPAALPGHPVALRLLSQTDVIKILGNTFLEDFDPAEVDIPSPELVQSHCAKFAARAGGEPLDRLTEDDVDDLREYFESLFRGHPIVPGLGSAFWSQAAQIAPRLPVAERAAFFSILWNGHEAFTAAARELLVALAALDFPDEAFAPLAALAPRETSIIDVRTLGMLGDPADGTLAVRTRSGRQATLPRAALAALVAELTIALRDKPWDFFDVTDLLDFPGARSREKLTQPGRFLAEKGKLPGLFLRGKVAYLYQRYCAEQEITSMLLCIGPSNQEVRTLPRMIKDWVDGTLGATPEERARHRNALFLVLTKFDTEFEEKKGATEGTGSRWTIRLNASLLDFFGKEHDWPRNWANGQPFANTYWLRNPNVAAKHILDYDEQGREAAPRASEAARIARLREEFLANEDCRRHFADPARAWDAAMTLNDGGISYLAESLRPVCDPSLKRAQIAARLEALRADMAGRLSPYWHSGDLAAELAKRREEARVIGRALVACAAAQGFGRLIRSLQVTPEELTSAWWRMQTEPAEETPVGARLGEEDYLAELGDLVAPAGGTAHRARDAFERYADLAVAEWLDKMHRAAGEPEMAEQLKLPREVASALVAQLGAGARRTGLSARIAQRLREAASYRQKLSESAAKPVMVAEGIVNRYVHTLGYADMPPDQRPRAGRTDRPVFAPRPPVNGMPHLGPQPEPYDKQFHVDWISAFARLAEENVTAPGGGEVDVVQNARLGKILGALGQAA</sequence>
<proteinExistence type="predicted"/>
<evidence type="ECO:0008006" key="3">
    <source>
        <dbReference type="Google" id="ProtNLM"/>
    </source>
</evidence>
<organism evidence="1 2">
    <name type="scientific">Neoroseomonas alkaliterrae</name>
    <dbReference type="NCBI Taxonomy" id="1452450"/>
    <lineage>
        <taxon>Bacteria</taxon>
        <taxon>Pseudomonadati</taxon>
        <taxon>Pseudomonadota</taxon>
        <taxon>Alphaproteobacteria</taxon>
        <taxon>Acetobacterales</taxon>
        <taxon>Acetobacteraceae</taxon>
        <taxon>Neoroseomonas</taxon>
    </lineage>
</organism>
<dbReference type="RefSeq" id="WP_184486621.1">
    <property type="nucleotide sequence ID" value="NZ_JAAEDJ010000198.1"/>
</dbReference>
<evidence type="ECO:0000313" key="1">
    <source>
        <dbReference type="EMBL" id="MBB5691234.1"/>
    </source>
</evidence>
<comment type="caution">
    <text evidence="1">The sequence shown here is derived from an EMBL/GenBank/DDBJ whole genome shotgun (WGS) entry which is preliminary data.</text>
</comment>
<name>A0A840YBH4_9PROT</name>
<protein>
    <recommendedName>
        <fullName evidence="3">Virulence factor</fullName>
    </recommendedName>
</protein>